<dbReference type="Pfam" id="PF05593">
    <property type="entry name" value="RHS_repeat"/>
    <property type="match status" value="2"/>
</dbReference>
<dbReference type="Gene3D" id="2.180.10.10">
    <property type="entry name" value="RHS repeat-associated core"/>
    <property type="match status" value="2"/>
</dbReference>
<evidence type="ECO:0000259" key="3">
    <source>
        <dbReference type="Pfam" id="PF25023"/>
    </source>
</evidence>
<feature type="domain" description="Teneurin-like YD-shell" evidence="3">
    <location>
        <begin position="1005"/>
        <end position="1326"/>
    </location>
</feature>
<gene>
    <name evidence="4" type="ORF">D4100_16750</name>
</gene>
<dbReference type="RefSeq" id="WP_119804817.1">
    <property type="nucleotide sequence ID" value="NZ_QYYG01000005.1"/>
</dbReference>
<keyword evidence="2" id="KW-0812">Transmembrane</keyword>
<reference evidence="4 5" key="1">
    <citation type="submission" date="2018-09" db="EMBL/GenBank/DDBJ databases">
        <title>Draft genome of a novel serratia sp. strain with antifungal activity.</title>
        <authorList>
            <person name="Dichmann S.I."/>
            <person name="Park B.P."/>
            <person name="Pathiraja D."/>
            <person name="Choi I.-G."/>
            <person name="Stougaard P."/>
            <person name="Hennessy R.C."/>
        </authorList>
    </citation>
    <scope>NUCLEOTIDE SEQUENCE [LARGE SCALE GENOMIC DNA]</scope>
    <source>
        <strain evidence="4 5">S40</strain>
    </source>
</reference>
<dbReference type="EMBL" id="QYYG01000005">
    <property type="protein sequence ID" value="RJF54727.1"/>
    <property type="molecule type" value="Genomic_DNA"/>
</dbReference>
<name>A0AA92X4H3_9GAMM</name>
<feature type="transmembrane region" description="Helical" evidence="2">
    <location>
        <begin position="1426"/>
        <end position="1450"/>
    </location>
</feature>
<keyword evidence="1" id="KW-0677">Repeat</keyword>
<evidence type="ECO:0000256" key="2">
    <source>
        <dbReference type="SAM" id="Phobius"/>
    </source>
</evidence>
<dbReference type="InterPro" id="IPR006530">
    <property type="entry name" value="YD"/>
</dbReference>
<evidence type="ECO:0000256" key="1">
    <source>
        <dbReference type="ARBA" id="ARBA00022737"/>
    </source>
</evidence>
<keyword evidence="2" id="KW-1133">Transmembrane helix</keyword>
<dbReference type="InterPro" id="IPR022385">
    <property type="entry name" value="Rhs_assc_core"/>
</dbReference>
<evidence type="ECO:0000313" key="5">
    <source>
        <dbReference type="Proteomes" id="UP000284338"/>
    </source>
</evidence>
<dbReference type="InterPro" id="IPR050708">
    <property type="entry name" value="T6SS_VgrG/RHS"/>
</dbReference>
<keyword evidence="2" id="KW-0472">Membrane</keyword>
<dbReference type="NCBIfam" id="TIGR03696">
    <property type="entry name" value="Rhs_assc_core"/>
    <property type="match status" value="1"/>
</dbReference>
<dbReference type="NCBIfam" id="TIGR01643">
    <property type="entry name" value="YD_repeat_2x"/>
    <property type="match status" value="2"/>
</dbReference>
<protein>
    <submittedName>
        <fullName evidence="4">RHS repeat protein</fullName>
    </submittedName>
</protein>
<evidence type="ECO:0000313" key="4">
    <source>
        <dbReference type="EMBL" id="RJF54727.1"/>
    </source>
</evidence>
<dbReference type="PANTHER" id="PTHR32305">
    <property type="match status" value="1"/>
</dbReference>
<proteinExistence type="predicted"/>
<feature type="transmembrane region" description="Helical" evidence="2">
    <location>
        <begin position="1361"/>
        <end position="1385"/>
    </location>
</feature>
<accession>A0AA92X4H3</accession>
<dbReference type="InterPro" id="IPR031325">
    <property type="entry name" value="RHS_repeat"/>
</dbReference>
<dbReference type="PANTHER" id="PTHR32305:SF15">
    <property type="entry name" value="PROTEIN RHSA-RELATED"/>
    <property type="match status" value="1"/>
</dbReference>
<dbReference type="InterPro" id="IPR056823">
    <property type="entry name" value="TEN-like_YD-shell"/>
</dbReference>
<keyword evidence="5" id="KW-1185">Reference proteome</keyword>
<dbReference type="Proteomes" id="UP000284338">
    <property type="component" value="Unassembled WGS sequence"/>
</dbReference>
<dbReference type="Pfam" id="PF25023">
    <property type="entry name" value="TEN_YD-shell"/>
    <property type="match status" value="1"/>
</dbReference>
<organism evidence="4 5">
    <name type="scientific">Serratia inhibens</name>
    <dbReference type="NCBI Taxonomy" id="2338073"/>
    <lineage>
        <taxon>Bacteria</taxon>
        <taxon>Pseudomonadati</taxon>
        <taxon>Pseudomonadota</taxon>
        <taxon>Gammaproteobacteria</taxon>
        <taxon>Enterobacterales</taxon>
        <taxon>Yersiniaceae</taxon>
        <taxon>Serratia</taxon>
    </lineage>
</organism>
<comment type="caution">
    <text evidence="4">The sequence shown here is derived from an EMBL/GenBank/DDBJ whole genome shotgun (WGS) entry which is preliminary data.</text>
</comment>
<sequence>MSDNFNTQAGNFSTGLNSTVDPRTGLYAINLGLLSLAANNQLGPSVDLALTYNPLGSDDIGFGTGFSLGLTSYNVSTGTLKLSSGEQYRVSETGGQPVIFQRKLNTFIFRKTAEAYEVIWKNGVTEVLHGPGSAGALKYPVRIVSPAGRYVSLAWDHTGKTPRLTRLNDEFRTLLTVDYYGNISTVIHTFPASDEGGRLSLLFANNNLTSLTHYAADNTELKWTLSYQPVDSFYLLSGLTYPTGLEEQVRYQGQVMRFPEKSGLPALPAVVSLRRDPGAAQPAQETTWTWSDANYLGFGGIADWSPDNDFTYGIAGIYSYFSTETLTAAETTLITTRTYNKFHLLGEEKTHRDGTVTTQTVRYYADELKPFDQQPLQFLLPRETTETLTDTLGETRARTTQTRFDEQGNLLQQTEADGTVTTLSWYPPEGSEGCPAEPNGFTRFLKQKTVSYPNDAYPDVVDSTETYTYTTLGNTTCAVQDTQSLFSGSVLLQHKTTTYHTVPGSPEFGRISAIDETLYPENGGDSFTSRQVFSTTVSGTRLQQRATFSGHDGLTAITHRTSSALSGALFEETDALGVTTAYTYDDLGRLLHRTQAAGTLYEHATHWSYRMDGTPVTTETGPTGMQQETHFDGTGRVVRRRVRDVDTTQALYDVYAARYNTTGDVASETSQDWQIGDEGEPTFSSLTGNRRYGAWGEARTITTTDGLTSVRSLDPVGLTQTQQMQGLGREQDGARAVNSGMTKRHFDPVSLQLTHSEQRDAAGEVQGTTRYARDGRGLLRRIEDERGHITTFTYDTFGRERSRTLPDGSTVTRRYAPHLAEALVSAISVTGPDVDGNMQSWQLGTQAFDSLGRLTESASGGRITSYAYDGASPAPATVTLPSGSVLQYTYIPELGNAVSSLMADGVMQNFRYDGTTGALLQADEGNTGKSNVWTPAGHLKTEIFNEGDNRRQALHRSTLSGAPAAYTDITGKTTTYERDEFGRLIMLSDEALTVSLTYDALGRPHTRTVTDITTAATLVMTLEYDDFGREVTRTLDGGQGTMLTLEQSWLANSLLDRRITQQNNALLKDEQYEYDSRNRLVSYRVSGSAPSADAYGHLLAGQQYSYDALNNLSRVTSQLTDGSHDTAMFYYDNADDPTQLSRVTHTHGSYPQVISLEYDAEGRMIRDEAGRTLSYDVLGRLTSVSGTDVPGGHYGYDALNRLVSQKVNDGDIHALYYRGDELVNEILVTQQREIRLIKGGHTCLGVSEGQRLTLTAGDGNDSLLWSWESGQTEGSLHGWSPYGSGKAAALLPGFNGERCDPVSGAYHLGNGYRAYNPVLMRFNCPDSLSPFGAGGINPYAYCGGDPINFTDPSGHMSWQGILGIGLGILGLVGAVFTAGASIAAAGGIAAALESASAVSLAVGALGVVADMTAIASGIVANVDPQASAVLGWVSMASGLVGLGVGGLQAVRKATQATRQRLGNIRSTGLSGRGAVRAARQRGYSQHPDIPGIAVAVRDRKSRRYSMMYSRKRLDDDNIRYEAHEIIEFPSDSEAQNAIFRRLNRRYPYQSPQSSPVPVRAQRQSVEPPVFQPEEFSGRLMPPPAYDKGTVAFYYPPHYSRIKNDQVIFNWDDWDDGLDEMTRL</sequence>
<feature type="transmembrane region" description="Helical" evidence="2">
    <location>
        <begin position="1397"/>
        <end position="1420"/>
    </location>
</feature>